<proteinExistence type="predicted"/>
<reference evidence="1" key="1">
    <citation type="submission" date="2023-07" db="EMBL/GenBank/DDBJ databases">
        <title>Between Cages and Wild: Unraveling the Impact of Captivity on Animal Microbiomes and Antimicrobial Resistance.</title>
        <authorList>
            <person name="Schmartz G.P."/>
            <person name="Rehner J."/>
            <person name="Schuff M.J."/>
            <person name="Becker S.L."/>
            <person name="Kravczyk M."/>
            <person name="Gurevich A."/>
            <person name="Francke R."/>
            <person name="Mueller R."/>
            <person name="Keller V."/>
            <person name="Keller A."/>
        </authorList>
    </citation>
    <scope>NUCLEOTIDE SEQUENCE</scope>
    <source>
        <strain evidence="1">S12M_St_49</strain>
    </source>
</reference>
<gene>
    <name evidence="1" type="ORF">Q3982_05115</name>
</gene>
<comment type="caution">
    <text evidence="1">The sequence shown here is derived from an EMBL/GenBank/DDBJ whole genome shotgun (WGS) entry which is preliminary data.</text>
</comment>
<evidence type="ECO:0000313" key="2">
    <source>
        <dbReference type="Proteomes" id="UP001168575"/>
    </source>
</evidence>
<keyword evidence="2" id="KW-1185">Reference proteome</keyword>
<name>A0AA43UBA4_9ACTN</name>
<sequence>MSNYTMHHAQDYGRRHMYKSEDGRLTVEVIATEHDERDAHCLPRIWQRRGFIDRFMPTTLYTEAYFTDEGGNQWGMFNPCELKLPGRRTINFSRIYEATPENERALVAEAAAMYRDGVRCYESGSWTPCEITSECLA</sequence>
<accession>A0AA43UBA4</accession>
<dbReference type="EMBL" id="JAUMVS010000081">
    <property type="protein sequence ID" value="MDO4842039.1"/>
    <property type="molecule type" value="Genomic_DNA"/>
</dbReference>
<dbReference type="AlphaFoldDB" id="A0AA43UBA4"/>
<organism evidence="1 2">
    <name type="scientific">Phoenicibacter congonensis</name>
    <dbReference type="NCBI Taxonomy" id="1944646"/>
    <lineage>
        <taxon>Bacteria</taxon>
        <taxon>Bacillati</taxon>
        <taxon>Actinomycetota</taxon>
        <taxon>Coriobacteriia</taxon>
        <taxon>Eggerthellales</taxon>
        <taxon>Eggerthellaceae</taxon>
        <taxon>Phoenicibacter</taxon>
    </lineage>
</organism>
<dbReference type="Proteomes" id="UP001168575">
    <property type="component" value="Unassembled WGS sequence"/>
</dbReference>
<evidence type="ECO:0000313" key="1">
    <source>
        <dbReference type="EMBL" id="MDO4842039.1"/>
    </source>
</evidence>
<protein>
    <submittedName>
        <fullName evidence="1">Uncharacterized protein</fullName>
    </submittedName>
</protein>